<organism evidence="1 2">
    <name type="scientific">Monilinia fructicola</name>
    <name type="common">Brown rot fungus</name>
    <name type="synonym">Ciboria fructicola</name>
    <dbReference type="NCBI Taxonomy" id="38448"/>
    <lineage>
        <taxon>Eukaryota</taxon>
        <taxon>Fungi</taxon>
        <taxon>Dikarya</taxon>
        <taxon>Ascomycota</taxon>
        <taxon>Pezizomycotina</taxon>
        <taxon>Leotiomycetes</taxon>
        <taxon>Helotiales</taxon>
        <taxon>Sclerotiniaceae</taxon>
        <taxon>Monilinia</taxon>
    </lineage>
</organism>
<keyword evidence="2" id="KW-1185">Reference proteome</keyword>
<comment type="caution">
    <text evidence="1">The sequence shown here is derived from an EMBL/GenBank/DDBJ whole genome shotgun (WGS) entry which is preliminary data.</text>
</comment>
<name>A0A5M9K032_MONFR</name>
<proteinExistence type="predicted"/>
<dbReference type="AlphaFoldDB" id="A0A5M9K032"/>
<gene>
    <name evidence="1" type="ORF">EYC84_004113</name>
</gene>
<accession>A0A5M9K032</accession>
<evidence type="ECO:0000313" key="1">
    <source>
        <dbReference type="EMBL" id="KAA8574871.1"/>
    </source>
</evidence>
<sequence length="68" mass="7779">MRGPSGFDICCKAVASYDGGDPKGGMKVDGNTWTLIRGNHLFMSYMDLYVKECRLQRRLDSCRWEVKD</sequence>
<evidence type="ECO:0000313" key="2">
    <source>
        <dbReference type="Proteomes" id="UP000322873"/>
    </source>
</evidence>
<dbReference type="EMBL" id="VICG01000002">
    <property type="protein sequence ID" value="KAA8574871.1"/>
    <property type="molecule type" value="Genomic_DNA"/>
</dbReference>
<dbReference type="Proteomes" id="UP000322873">
    <property type="component" value="Unassembled WGS sequence"/>
</dbReference>
<protein>
    <submittedName>
        <fullName evidence="1">Uncharacterized protein</fullName>
    </submittedName>
</protein>
<reference evidence="1 2" key="1">
    <citation type="submission" date="2019-06" db="EMBL/GenBank/DDBJ databases">
        <title>Genome Sequence of the Brown Rot Fungal Pathogen Monilinia fructicola.</title>
        <authorList>
            <person name="De Miccolis Angelini R.M."/>
            <person name="Landi L."/>
            <person name="Abate D."/>
            <person name="Pollastro S."/>
            <person name="Romanazzi G."/>
            <person name="Faretra F."/>
        </authorList>
    </citation>
    <scope>NUCLEOTIDE SEQUENCE [LARGE SCALE GENOMIC DNA]</scope>
    <source>
        <strain evidence="1 2">Mfrc123</strain>
    </source>
</reference>